<organism evidence="1 2">
    <name type="scientific">Pricia antarctica</name>
    <dbReference type="NCBI Taxonomy" id="641691"/>
    <lineage>
        <taxon>Bacteria</taxon>
        <taxon>Pseudomonadati</taxon>
        <taxon>Bacteroidota</taxon>
        <taxon>Flavobacteriia</taxon>
        <taxon>Flavobacteriales</taxon>
        <taxon>Flavobacteriaceae</taxon>
        <taxon>Pricia</taxon>
    </lineage>
</organism>
<dbReference type="EMBL" id="FNAO01000002">
    <property type="protein sequence ID" value="SDD85315.1"/>
    <property type="molecule type" value="Genomic_DNA"/>
</dbReference>
<dbReference type="PROSITE" id="PS51257">
    <property type="entry name" value="PROKAR_LIPOPROTEIN"/>
    <property type="match status" value="1"/>
</dbReference>
<name>A0A1G6Y6U4_9FLAO</name>
<sequence length="121" mass="13882">MGKYIFIGVIAGLIMSCERTECCVNPNLELQGRFTHELPNCDNGDNPEINCIEWLEFINENEVDISYGGIDVVRRFDYVIKDSNVLYLEGPPTSSFKGRFKIMDLKTLVRLDAEDIWKKAE</sequence>
<dbReference type="AlphaFoldDB" id="A0A1G6Y6U4"/>
<protein>
    <recommendedName>
        <fullName evidence="3">Lipoprotein</fullName>
    </recommendedName>
</protein>
<reference evidence="1 2" key="1">
    <citation type="submission" date="2016-10" db="EMBL/GenBank/DDBJ databases">
        <authorList>
            <person name="de Groot N.N."/>
        </authorList>
    </citation>
    <scope>NUCLEOTIDE SEQUENCE [LARGE SCALE GENOMIC DNA]</scope>
    <source>
        <strain evidence="1 2">DSM 23421</strain>
    </source>
</reference>
<dbReference type="RefSeq" id="WP_091865838.1">
    <property type="nucleotide sequence ID" value="NZ_FNAO01000002.1"/>
</dbReference>
<dbReference type="STRING" id="641691.SAMN05421636_102113"/>
<dbReference type="Proteomes" id="UP000199109">
    <property type="component" value="Unassembled WGS sequence"/>
</dbReference>
<proteinExistence type="predicted"/>
<keyword evidence="2" id="KW-1185">Reference proteome</keyword>
<evidence type="ECO:0000313" key="2">
    <source>
        <dbReference type="Proteomes" id="UP000199109"/>
    </source>
</evidence>
<accession>A0A1G6Y6U4</accession>
<evidence type="ECO:0008006" key="3">
    <source>
        <dbReference type="Google" id="ProtNLM"/>
    </source>
</evidence>
<evidence type="ECO:0000313" key="1">
    <source>
        <dbReference type="EMBL" id="SDD85315.1"/>
    </source>
</evidence>
<dbReference type="OrthoDB" id="1451652at2"/>
<gene>
    <name evidence="1" type="ORF">SAMN05421636_102113</name>
</gene>